<dbReference type="AlphaFoldDB" id="A0A6I9MZ65"/>
<keyword evidence="2 3" id="KW-0371">Homeobox</keyword>
<feature type="region of interest" description="Disordered" evidence="4">
    <location>
        <begin position="1"/>
        <end position="192"/>
    </location>
</feature>
<evidence type="ECO:0000259" key="5">
    <source>
        <dbReference type="PROSITE" id="PS50071"/>
    </source>
</evidence>
<dbReference type="Proteomes" id="UP000504611">
    <property type="component" value="Unplaced"/>
</dbReference>
<keyword evidence="2 3" id="KW-0238">DNA-binding</keyword>
<dbReference type="KEGG" id="ncc:104943523"/>
<organism evidence="6 7">
    <name type="scientific">Notothenia coriiceps</name>
    <name type="common">black rockcod</name>
    <dbReference type="NCBI Taxonomy" id="8208"/>
    <lineage>
        <taxon>Eukaryota</taxon>
        <taxon>Metazoa</taxon>
        <taxon>Chordata</taxon>
        <taxon>Craniata</taxon>
        <taxon>Vertebrata</taxon>
        <taxon>Euteleostomi</taxon>
        <taxon>Actinopterygii</taxon>
        <taxon>Neopterygii</taxon>
        <taxon>Teleostei</taxon>
        <taxon>Neoteleostei</taxon>
        <taxon>Acanthomorphata</taxon>
        <taxon>Eupercaria</taxon>
        <taxon>Perciformes</taxon>
        <taxon>Notothenioidei</taxon>
        <taxon>Nototheniidae</taxon>
        <taxon>Notothenia</taxon>
    </lineage>
</organism>
<feature type="compositionally biased region" description="Basic and acidic residues" evidence="4">
    <location>
        <begin position="153"/>
        <end position="170"/>
    </location>
</feature>
<reference evidence="7" key="1">
    <citation type="submission" date="2025-08" db="UniProtKB">
        <authorList>
            <consortium name="RefSeq"/>
        </authorList>
    </citation>
    <scope>IDENTIFICATION</scope>
    <source>
        <tissue evidence="7">Muscle</tissue>
    </source>
</reference>
<feature type="compositionally biased region" description="Basic residues" evidence="4">
    <location>
        <begin position="143"/>
        <end position="152"/>
    </location>
</feature>
<dbReference type="GO" id="GO:0000981">
    <property type="term" value="F:DNA-binding transcription factor activity, RNA polymerase II-specific"/>
    <property type="evidence" value="ECO:0007669"/>
    <property type="project" value="TreeGrafter"/>
</dbReference>
<feature type="compositionally biased region" description="Basic and acidic residues" evidence="4">
    <location>
        <begin position="118"/>
        <end position="142"/>
    </location>
</feature>
<comment type="function">
    <text evidence="1">Sequence-specific transcription factor which is part of a developmental regulatory system that provides cells with specific positional identities on the anterior-posterior axis.</text>
</comment>
<dbReference type="RefSeq" id="XP_010767266.1">
    <property type="nucleotide sequence ID" value="XM_010768964.1"/>
</dbReference>
<dbReference type="PANTHER" id="PTHR47060">
    <property type="entry name" value="HOMEOBOX PROTEIN NOBOX"/>
    <property type="match status" value="1"/>
</dbReference>
<dbReference type="Pfam" id="PF00046">
    <property type="entry name" value="Homeodomain"/>
    <property type="match status" value="1"/>
</dbReference>
<gene>
    <name evidence="7" type="primary">LOC104943523</name>
</gene>
<evidence type="ECO:0000256" key="2">
    <source>
        <dbReference type="PROSITE-ProRule" id="PRU00108"/>
    </source>
</evidence>
<dbReference type="SUPFAM" id="SSF46689">
    <property type="entry name" value="Homeodomain-like"/>
    <property type="match status" value="1"/>
</dbReference>
<dbReference type="GO" id="GO:0005634">
    <property type="term" value="C:nucleus"/>
    <property type="evidence" value="ECO:0007669"/>
    <property type="project" value="UniProtKB-SubCell"/>
</dbReference>
<evidence type="ECO:0000256" key="4">
    <source>
        <dbReference type="SAM" id="MobiDB-lite"/>
    </source>
</evidence>
<evidence type="ECO:0000313" key="7">
    <source>
        <dbReference type="RefSeq" id="XP_010767266.1"/>
    </source>
</evidence>
<dbReference type="InterPro" id="IPR009057">
    <property type="entry name" value="Homeodomain-like_sf"/>
</dbReference>
<dbReference type="InterPro" id="IPR001356">
    <property type="entry name" value="HD"/>
</dbReference>
<keyword evidence="2 3" id="KW-0539">Nucleus</keyword>
<dbReference type="PANTHER" id="PTHR47060:SF1">
    <property type="entry name" value="HOMEOBOX PROTEIN NOBOX"/>
    <property type="match status" value="1"/>
</dbReference>
<feature type="compositionally biased region" description="Acidic residues" evidence="4">
    <location>
        <begin position="87"/>
        <end position="98"/>
    </location>
</feature>
<comment type="subcellular location">
    <subcellularLocation>
        <location evidence="2 3">Nucleus</location>
    </subcellularLocation>
</comment>
<dbReference type="CDD" id="cd00086">
    <property type="entry name" value="homeodomain"/>
    <property type="match status" value="1"/>
</dbReference>
<feature type="domain" description="Homeobox" evidence="5">
    <location>
        <begin position="310"/>
        <end position="347"/>
    </location>
</feature>
<evidence type="ECO:0000256" key="1">
    <source>
        <dbReference type="ARBA" id="ARBA00003263"/>
    </source>
</evidence>
<keyword evidence="6" id="KW-1185">Reference proteome</keyword>
<dbReference type="GeneID" id="104943523"/>
<evidence type="ECO:0000313" key="6">
    <source>
        <dbReference type="Proteomes" id="UP000504611"/>
    </source>
</evidence>
<name>A0A6I9MZ65_9TELE</name>
<sequence length="347" mass="39316">MASTLPLAPEEHTERLVGRTEPRVKDCPSLLCEELEDLETKNHQGRRRRREGEERAFNQTEDDEAGEETGREHEEGEEERKRKDVDLENELMATEEEEQVRPESRLGAEEEQMEDDKIENNKETIADKQEAKETKSLEEKNEKKKGRKRCGRKLSERVRNRRGYKDVSERYEEESGIQEAPAMSSEESSAPAEPPIGLMNSCDLSDPVFLGCGGAGLYCPPPAPLPPLYSSQPPVPIQPAPPLLHGTKRPCSPSVLYSHSLQGPQPHEMEINRVYSTRHCIRYSSRGRGLSLPLLPGVEKVVDNVLLPPPPKKKTRTLYSTDQLEHLEALFQEDHYPDAEKKNIIAI</sequence>
<feature type="compositionally biased region" description="Basic and acidic residues" evidence="4">
    <location>
        <begin position="68"/>
        <end position="86"/>
    </location>
</feature>
<accession>A0A6I9MZ65</accession>
<evidence type="ECO:0000256" key="3">
    <source>
        <dbReference type="RuleBase" id="RU000682"/>
    </source>
</evidence>
<protein>
    <submittedName>
        <fullName evidence="7">Protein enabled homolog</fullName>
    </submittedName>
</protein>
<dbReference type="GO" id="GO:0000978">
    <property type="term" value="F:RNA polymerase II cis-regulatory region sequence-specific DNA binding"/>
    <property type="evidence" value="ECO:0007669"/>
    <property type="project" value="TreeGrafter"/>
</dbReference>
<dbReference type="PROSITE" id="PS50071">
    <property type="entry name" value="HOMEOBOX_2"/>
    <property type="match status" value="1"/>
</dbReference>
<dbReference type="InterPro" id="IPR042988">
    <property type="entry name" value="NOBOX"/>
</dbReference>
<dbReference type="OrthoDB" id="1867783at2759"/>
<feature type="compositionally biased region" description="Basic and acidic residues" evidence="4">
    <location>
        <begin position="99"/>
        <end position="108"/>
    </location>
</feature>
<feature type="compositionally biased region" description="Basic and acidic residues" evidence="4">
    <location>
        <begin position="9"/>
        <end position="26"/>
    </location>
</feature>
<dbReference type="Gene3D" id="1.10.10.60">
    <property type="entry name" value="Homeodomain-like"/>
    <property type="match status" value="1"/>
</dbReference>
<feature type="compositionally biased region" description="Low complexity" evidence="4">
    <location>
        <begin position="179"/>
        <end position="191"/>
    </location>
</feature>
<proteinExistence type="predicted"/>